<dbReference type="InterPro" id="IPR052512">
    <property type="entry name" value="4CMD/NDH-1_regulator"/>
</dbReference>
<name>A0A537IKH0_9BACT</name>
<feature type="domain" description="Carboxymuconolactone decarboxylase-like" evidence="2">
    <location>
        <begin position="49"/>
        <end position="130"/>
    </location>
</feature>
<evidence type="ECO:0000313" key="4">
    <source>
        <dbReference type="Proteomes" id="UP000318834"/>
    </source>
</evidence>
<dbReference type="Proteomes" id="UP000318834">
    <property type="component" value="Unassembled WGS sequence"/>
</dbReference>
<sequence length="136" mass="14420">MSPMKGEVAMNATTQDARPSGPEIRQQVFGAPTGKPTAPGGGDPFLGPFFETAIEHVWGGIWNRPGLELKYRSLVVVSVLAATGHTEELKTHLRGALHLGWTVDELREALLQTAPYAGFSAANEALQALSAVATRG</sequence>
<evidence type="ECO:0000256" key="1">
    <source>
        <dbReference type="SAM" id="MobiDB-lite"/>
    </source>
</evidence>
<comment type="caution">
    <text evidence="3">The sequence shown here is derived from an EMBL/GenBank/DDBJ whole genome shotgun (WGS) entry which is preliminary data.</text>
</comment>
<evidence type="ECO:0000259" key="2">
    <source>
        <dbReference type="Pfam" id="PF02627"/>
    </source>
</evidence>
<evidence type="ECO:0000313" key="3">
    <source>
        <dbReference type="EMBL" id="TMI71785.1"/>
    </source>
</evidence>
<gene>
    <name evidence="3" type="ORF">E6H05_12095</name>
</gene>
<dbReference type="InterPro" id="IPR003779">
    <property type="entry name" value="CMD-like"/>
</dbReference>
<protein>
    <submittedName>
        <fullName evidence="3">4-carboxymuconolactone decarboxylase</fullName>
    </submittedName>
</protein>
<dbReference type="InterPro" id="IPR029032">
    <property type="entry name" value="AhpD-like"/>
</dbReference>
<dbReference type="GO" id="GO:0051920">
    <property type="term" value="F:peroxiredoxin activity"/>
    <property type="evidence" value="ECO:0007669"/>
    <property type="project" value="InterPro"/>
</dbReference>
<dbReference type="Gene3D" id="1.20.1290.10">
    <property type="entry name" value="AhpD-like"/>
    <property type="match status" value="1"/>
</dbReference>
<feature type="region of interest" description="Disordered" evidence="1">
    <location>
        <begin position="1"/>
        <end position="44"/>
    </location>
</feature>
<dbReference type="EMBL" id="VBAP01000101">
    <property type="protein sequence ID" value="TMI71785.1"/>
    <property type="molecule type" value="Genomic_DNA"/>
</dbReference>
<accession>A0A537IKH0</accession>
<dbReference type="SUPFAM" id="SSF69118">
    <property type="entry name" value="AhpD-like"/>
    <property type="match status" value="1"/>
</dbReference>
<reference evidence="3 4" key="1">
    <citation type="journal article" date="2019" name="Nat. Microbiol.">
        <title>Mediterranean grassland soil C-N compound turnover is dependent on rainfall and depth, and is mediated by genomically divergent microorganisms.</title>
        <authorList>
            <person name="Diamond S."/>
            <person name="Andeer P.F."/>
            <person name="Li Z."/>
            <person name="Crits-Christoph A."/>
            <person name="Burstein D."/>
            <person name="Anantharaman K."/>
            <person name="Lane K.R."/>
            <person name="Thomas B.C."/>
            <person name="Pan C."/>
            <person name="Northen T.R."/>
            <person name="Banfield J.F."/>
        </authorList>
    </citation>
    <scope>NUCLEOTIDE SEQUENCE [LARGE SCALE GENOMIC DNA]</scope>
    <source>
        <strain evidence="3">NP_8</strain>
    </source>
</reference>
<organism evidence="3 4">
    <name type="scientific">Candidatus Segetimicrobium genomatis</name>
    <dbReference type="NCBI Taxonomy" id="2569760"/>
    <lineage>
        <taxon>Bacteria</taxon>
        <taxon>Bacillati</taxon>
        <taxon>Candidatus Sysuimicrobiota</taxon>
        <taxon>Candidatus Sysuimicrobiia</taxon>
        <taxon>Candidatus Sysuimicrobiales</taxon>
        <taxon>Candidatus Segetimicrobiaceae</taxon>
        <taxon>Candidatus Segetimicrobium</taxon>
    </lineage>
</organism>
<dbReference type="AlphaFoldDB" id="A0A537IKH0"/>
<proteinExistence type="predicted"/>
<dbReference type="PANTHER" id="PTHR33570:SF2">
    <property type="entry name" value="CARBOXYMUCONOLACTONE DECARBOXYLASE-LIKE DOMAIN-CONTAINING PROTEIN"/>
    <property type="match status" value="1"/>
</dbReference>
<dbReference type="Pfam" id="PF02627">
    <property type="entry name" value="CMD"/>
    <property type="match status" value="1"/>
</dbReference>
<dbReference type="PANTHER" id="PTHR33570">
    <property type="entry name" value="4-CARBOXYMUCONOLACTONE DECARBOXYLASE FAMILY PROTEIN"/>
    <property type="match status" value="1"/>
</dbReference>